<dbReference type="GO" id="GO:0004029">
    <property type="term" value="F:aldehyde dehydrogenase (NAD+) activity"/>
    <property type="evidence" value="ECO:0007669"/>
    <property type="project" value="TreeGrafter"/>
</dbReference>
<dbReference type="InterPro" id="IPR001509">
    <property type="entry name" value="Epimerase_deHydtase"/>
</dbReference>
<reference evidence="3 4" key="1">
    <citation type="submission" date="2018-08" db="EMBL/GenBank/DDBJ databases">
        <title>Isolation, diversity and antifungal activity of Actinobacteria from wheat.</title>
        <authorList>
            <person name="Han C."/>
        </authorList>
    </citation>
    <scope>NUCLEOTIDE SEQUENCE [LARGE SCALE GENOMIC DNA]</scope>
    <source>
        <strain evidence="3 4">NEAU-YY421</strain>
    </source>
</reference>
<comment type="caution">
    <text evidence="3">The sequence shown here is derived from an EMBL/GenBank/DDBJ whole genome shotgun (WGS) entry which is preliminary data.</text>
</comment>
<dbReference type="Gene3D" id="3.40.50.720">
    <property type="entry name" value="NAD(P)-binding Rossmann-like Domain"/>
    <property type="match status" value="1"/>
</dbReference>
<dbReference type="GO" id="GO:0005737">
    <property type="term" value="C:cytoplasm"/>
    <property type="evidence" value="ECO:0007669"/>
    <property type="project" value="TreeGrafter"/>
</dbReference>
<keyword evidence="4" id="KW-1185">Reference proteome</keyword>
<sequence>MRSEASARGNCATGPHTGNTVLVVGGTGFTGGAIVRHLTSPGGTRTGGGSTPPVRVLARQPAEPAPGTEQVSADLTDPRSLRGSCAGVDTIIHAASYVGSDAKRCHDVNYAGTQALLEEAATAGVRSVVYISTTAVYGHGPHRGPDETALTPAPVSAASRWRLAAERAVLDTDAEGVILRPHLVHGHGDRHVLPVLAQLLRRVGGLPDGVSGRSSMVCVDDLARVAVALARSPTEQGAGGAVHHVAHPRPVRMHDVLDALSRTLGLPPGPALTAAEHRRRTTEFMPRLSDHQYALLTQDHWYDSSSIWRRTGLDPGPGFEARFAAAAEWYARTLGAGRQ</sequence>
<feature type="region of interest" description="Disordered" evidence="1">
    <location>
        <begin position="36"/>
        <end position="56"/>
    </location>
</feature>
<protein>
    <submittedName>
        <fullName evidence="3">NAD-dependent epimerase/dehydratase family protein</fullName>
    </submittedName>
</protein>
<organism evidence="3 4">
    <name type="scientific">Streptomyces triticagri</name>
    <dbReference type="NCBI Taxonomy" id="2293568"/>
    <lineage>
        <taxon>Bacteria</taxon>
        <taxon>Bacillati</taxon>
        <taxon>Actinomycetota</taxon>
        <taxon>Actinomycetes</taxon>
        <taxon>Kitasatosporales</taxon>
        <taxon>Streptomycetaceae</taxon>
        <taxon>Streptomyces</taxon>
    </lineage>
</organism>
<dbReference type="Proteomes" id="UP000263094">
    <property type="component" value="Unassembled WGS sequence"/>
</dbReference>
<proteinExistence type="predicted"/>
<dbReference type="SUPFAM" id="SSF51735">
    <property type="entry name" value="NAD(P)-binding Rossmann-fold domains"/>
    <property type="match status" value="1"/>
</dbReference>
<dbReference type="OrthoDB" id="3174087at2"/>
<dbReference type="InterPro" id="IPR036291">
    <property type="entry name" value="NAD(P)-bd_dom_sf"/>
</dbReference>
<dbReference type="Pfam" id="PF01370">
    <property type="entry name" value="Epimerase"/>
    <property type="match status" value="1"/>
</dbReference>
<dbReference type="InterPro" id="IPR051783">
    <property type="entry name" value="NAD(P)-dependent_oxidoreduct"/>
</dbReference>
<dbReference type="PANTHER" id="PTHR48079:SF6">
    <property type="entry name" value="NAD(P)-BINDING DOMAIN-CONTAINING PROTEIN-RELATED"/>
    <property type="match status" value="1"/>
</dbReference>
<evidence type="ECO:0000313" key="3">
    <source>
        <dbReference type="EMBL" id="RFU86760.1"/>
    </source>
</evidence>
<evidence type="ECO:0000313" key="4">
    <source>
        <dbReference type="Proteomes" id="UP000263094"/>
    </source>
</evidence>
<evidence type="ECO:0000256" key="1">
    <source>
        <dbReference type="SAM" id="MobiDB-lite"/>
    </source>
</evidence>
<gene>
    <name evidence="3" type="ORF">DY218_10320</name>
</gene>
<evidence type="ECO:0000259" key="2">
    <source>
        <dbReference type="Pfam" id="PF01370"/>
    </source>
</evidence>
<name>A0A372M836_9ACTN</name>
<dbReference type="EMBL" id="QUAK01000056">
    <property type="protein sequence ID" value="RFU86760.1"/>
    <property type="molecule type" value="Genomic_DNA"/>
</dbReference>
<accession>A0A372M836</accession>
<dbReference type="PANTHER" id="PTHR48079">
    <property type="entry name" value="PROTEIN YEEZ"/>
    <property type="match status" value="1"/>
</dbReference>
<dbReference type="AlphaFoldDB" id="A0A372M836"/>
<feature type="domain" description="NAD-dependent epimerase/dehydratase" evidence="2">
    <location>
        <begin position="21"/>
        <end position="239"/>
    </location>
</feature>